<feature type="non-terminal residue" evidence="1">
    <location>
        <position position="1110"/>
    </location>
</feature>
<reference evidence="1" key="1">
    <citation type="submission" date="2021-02" db="EMBL/GenBank/DDBJ databases">
        <authorList>
            <consortium name="DOE Joint Genome Institute"/>
            <person name="Ahrendt S."/>
            <person name="Looney B.P."/>
            <person name="Miyauchi S."/>
            <person name="Morin E."/>
            <person name="Drula E."/>
            <person name="Courty P.E."/>
            <person name="Chicoki N."/>
            <person name="Fauchery L."/>
            <person name="Kohler A."/>
            <person name="Kuo A."/>
            <person name="Labutti K."/>
            <person name="Pangilinan J."/>
            <person name="Lipzen A."/>
            <person name="Riley R."/>
            <person name="Andreopoulos W."/>
            <person name="He G."/>
            <person name="Johnson J."/>
            <person name="Barry K.W."/>
            <person name="Grigoriev I.V."/>
            <person name="Nagy L."/>
            <person name="Hibbett D."/>
            <person name="Henrissat B."/>
            <person name="Matheny P.B."/>
            <person name="Labbe J."/>
            <person name="Martin F."/>
        </authorList>
    </citation>
    <scope>NUCLEOTIDE SEQUENCE</scope>
    <source>
        <strain evidence="1">EC-137</strain>
    </source>
</reference>
<feature type="non-terminal residue" evidence="1">
    <location>
        <position position="1"/>
    </location>
</feature>
<sequence length="1110" mass="121796">QRTRDKRAISMAAVTFQQAMSIAPTTSTRLPNYCNYLGVTLWEIFAFSGQLGHLDAAIAAYMRALTYPSVDKSLKATCWRNLAICNSERFKRLSQEKDLDAAVEYARSAVQFTAHDSNAKPNALRTFARILQERFVIRHSPADIDAAISAIKEGVELISDDELVEKAHFMNLHGALHSLRFSIFHDLHDLEATILILKDAVTAGPEGSVTQAESSNNMGIALEKRFTVLNHSTDVDTAIDAERRAVALLPKGHALLPEYSARLSLFLKTRFKQSGLAVDINEAITVLYHTINNTPDSHSQKGHLFDCLGTCLVTRFEVFDSIRDVDSAIAAHQKALSLSHTDELDRALVLCNLGNAYMSRLSHFHDTKDLDAAVLAHQEATQLVPDSHPQKAMHLNNLGTALKNRFRYAKLPKDIDDAIDTLQRAVSLALDPASVSRAIRLTNLGNALQWRGELPGHTADLDAAVEAQEQAVALMPDNNDKRKLVMLNDLASTLHARWERVGAAIDLDAAIDAGEQALSRFEDSDGRKPLILHNLGLWLLERSSLTGSGKDVASAVNHFWRAVCVDTGPPTTVFRASRDLARACAVYELPDMAEMYAAAIEQIPRLVWLGSSVHRRLEAISRDAGGTIPEAAANAIHRNQLTPALEWLETGSAIIWSQVMRLRSPMDDLRVVAPELADRLQEVSKKLDLAGITPSDAQTQSSSSSHDYTHHDLARTYDLLLAQVRDLPGFEDFLLPLKMEQLQGAAASGPIVILNVHKLRCDALILLGSGHGLRHVPLPKLSTDVVKALRKQFVRCLQVAAARTRSRGVYHGLEKQSGNKFSRILSILWTHVVHPVLIELEDYLTRDSSDVLTHVTWCAGPLSFLPLHAAGIYYCDDPCQLKVFDVVVSSYTPSISALLEAQQRRDRRGDASRNDPCVLAVSQPSTIGLPPLPCALDEVAVIHDRFPQSSWLNDGDATPDAVLTAMETCSWIHLACHASQDPRDPTQSAFALHGGALTLAEIMTRSFVHTEFAVLSACETAAGDSALPGEAMHLAAGMFMAGFASVVATMWSIADMDAPVVARELYAYLMEDAGGDTGKSVYALHRAVKVLRELVGEEEFIRWVPYIHVG</sequence>
<protein>
    <submittedName>
        <fullName evidence="1">CHAT domain-containing protein</fullName>
    </submittedName>
</protein>
<accession>A0ACB8QVS4</accession>
<comment type="caution">
    <text evidence="1">The sequence shown here is derived from an EMBL/GenBank/DDBJ whole genome shotgun (WGS) entry which is preliminary data.</text>
</comment>
<name>A0ACB8QVS4_9AGAM</name>
<keyword evidence="2" id="KW-1185">Reference proteome</keyword>
<dbReference type="EMBL" id="MU273480">
    <property type="protein sequence ID" value="KAI0035772.1"/>
    <property type="molecule type" value="Genomic_DNA"/>
</dbReference>
<reference evidence="1" key="2">
    <citation type="journal article" date="2022" name="New Phytol.">
        <title>Evolutionary transition to the ectomycorrhizal habit in the genomes of a hyperdiverse lineage of mushroom-forming fungi.</title>
        <authorList>
            <person name="Looney B."/>
            <person name="Miyauchi S."/>
            <person name="Morin E."/>
            <person name="Drula E."/>
            <person name="Courty P.E."/>
            <person name="Kohler A."/>
            <person name="Kuo A."/>
            <person name="LaButti K."/>
            <person name="Pangilinan J."/>
            <person name="Lipzen A."/>
            <person name="Riley R."/>
            <person name="Andreopoulos W."/>
            <person name="He G."/>
            <person name="Johnson J."/>
            <person name="Nolan M."/>
            <person name="Tritt A."/>
            <person name="Barry K.W."/>
            <person name="Grigoriev I.V."/>
            <person name="Nagy L.G."/>
            <person name="Hibbett D."/>
            <person name="Henrissat B."/>
            <person name="Matheny P.B."/>
            <person name="Labbe J."/>
            <person name="Martin F.M."/>
        </authorList>
    </citation>
    <scope>NUCLEOTIDE SEQUENCE</scope>
    <source>
        <strain evidence="1">EC-137</strain>
    </source>
</reference>
<proteinExistence type="predicted"/>
<organism evidence="1 2">
    <name type="scientific">Vararia minispora EC-137</name>
    <dbReference type="NCBI Taxonomy" id="1314806"/>
    <lineage>
        <taxon>Eukaryota</taxon>
        <taxon>Fungi</taxon>
        <taxon>Dikarya</taxon>
        <taxon>Basidiomycota</taxon>
        <taxon>Agaricomycotina</taxon>
        <taxon>Agaricomycetes</taxon>
        <taxon>Russulales</taxon>
        <taxon>Lachnocladiaceae</taxon>
        <taxon>Vararia</taxon>
    </lineage>
</organism>
<dbReference type="Proteomes" id="UP000814128">
    <property type="component" value="Unassembled WGS sequence"/>
</dbReference>
<evidence type="ECO:0000313" key="2">
    <source>
        <dbReference type="Proteomes" id="UP000814128"/>
    </source>
</evidence>
<gene>
    <name evidence="1" type="ORF">K488DRAFT_36939</name>
</gene>
<evidence type="ECO:0000313" key="1">
    <source>
        <dbReference type="EMBL" id="KAI0035772.1"/>
    </source>
</evidence>